<feature type="compositionally biased region" description="Basic residues" evidence="2">
    <location>
        <begin position="89"/>
        <end position="98"/>
    </location>
</feature>
<keyword evidence="1" id="KW-0175">Coiled coil</keyword>
<sequence length="206" mass="22234">MSDALTTPTGLESQYATQLATDLERNATDQERIGTEVQSLQEQLRALQHDRELLLKMQQLLANGPAGAVRQAGASRTARVPAPRESAPRTKRTVRKKAAAAVKAKPQPKPKSAEGPTLIELVRGHLGQQAEPRSAAEVTTALTQGHPERTIKTTVVRTTLEKLVAKGQAQRTRQKNSVFYSTPDATEQAERSGEGAAAAEKPESKD</sequence>
<evidence type="ECO:0000313" key="3">
    <source>
        <dbReference type="EMBL" id="QDQ15806.1"/>
    </source>
</evidence>
<feature type="compositionally biased region" description="Polar residues" evidence="2">
    <location>
        <begin position="169"/>
        <end position="185"/>
    </location>
</feature>
<reference evidence="3 4" key="1">
    <citation type="journal article" date="2019" name="J. Ind. Microbiol. Biotechnol.">
        <title>The complete genomic sequence of Streptomyces spectabilis NRRL-2792 and identification of secondary metabolite biosynthetic gene clusters.</title>
        <authorList>
            <person name="Sinha A."/>
            <person name="Phillips-Salemka S."/>
            <person name="Niraula T.A."/>
            <person name="Short K.A."/>
            <person name="Niraula N.P."/>
        </authorList>
    </citation>
    <scope>NUCLEOTIDE SEQUENCE [LARGE SCALE GENOMIC DNA]</scope>
    <source>
        <strain evidence="3 4">NRRL 2792</strain>
    </source>
</reference>
<dbReference type="InterPro" id="IPR036388">
    <property type="entry name" value="WH-like_DNA-bd_sf"/>
</dbReference>
<dbReference type="EMBL" id="CP040916">
    <property type="protein sequence ID" value="QDQ15806.1"/>
    <property type="molecule type" value="Genomic_DNA"/>
</dbReference>
<accession>A0A516RJG3</accession>
<dbReference type="Proteomes" id="UP000316806">
    <property type="component" value="Chromosome"/>
</dbReference>
<gene>
    <name evidence="3" type="ORF">FH965_38995</name>
</gene>
<feature type="region of interest" description="Disordered" evidence="2">
    <location>
        <begin position="165"/>
        <end position="206"/>
    </location>
</feature>
<feature type="coiled-coil region" evidence="1">
    <location>
        <begin position="30"/>
        <end position="57"/>
    </location>
</feature>
<dbReference type="AlphaFoldDB" id="A0A516RJG3"/>
<feature type="region of interest" description="Disordered" evidence="2">
    <location>
        <begin position="66"/>
        <end position="116"/>
    </location>
</feature>
<evidence type="ECO:0000256" key="2">
    <source>
        <dbReference type="SAM" id="MobiDB-lite"/>
    </source>
</evidence>
<organism evidence="3 4">
    <name type="scientific">Streptomyces spectabilis</name>
    <dbReference type="NCBI Taxonomy" id="68270"/>
    <lineage>
        <taxon>Bacteria</taxon>
        <taxon>Bacillati</taxon>
        <taxon>Actinomycetota</taxon>
        <taxon>Actinomycetes</taxon>
        <taxon>Kitasatosporales</taxon>
        <taxon>Streptomycetaceae</taxon>
        <taxon>Streptomyces</taxon>
    </lineage>
</organism>
<dbReference type="Gene3D" id="1.10.10.10">
    <property type="entry name" value="Winged helix-like DNA-binding domain superfamily/Winged helix DNA-binding domain"/>
    <property type="match status" value="1"/>
</dbReference>
<protein>
    <submittedName>
        <fullName evidence="3">Uncharacterized protein</fullName>
    </submittedName>
</protein>
<feature type="region of interest" description="Disordered" evidence="2">
    <location>
        <begin position="129"/>
        <end position="150"/>
    </location>
</feature>
<dbReference type="RefSeq" id="WP_144323008.1">
    <property type="nucleotide sequence ID" value="NZ_CP040916.1"/>
</dbReference>
<proteinExistence type="predicted"/>
<name>A0A516RJG3_STRST</name>
<evidence type="ECO:0000256" key="1">
    <source>
        <dbReference type="SAM" id="Coils"/>
    </source>
</evidence>
<evidence type="ECO:0000313" key="4">
    <source>
        <dbReference type="Proteomes" id="UP000316806"/>
    </source>
</evidence>